<dbReference type="Pfam" id="PF00847">
    <property type="entry name" value="AP2"/>
    <property type="match status" value="1"/>
</dbReference>
<dbReference type="CDD" id="cd00018">
    <property type="entry name" value="AP2"/>
    <property type="match status" value="1"/>
</dbReference>
<dbReference type="STRING" id="88036.D8R874"/>
<evidence type="ECO:0000256" key="4">
    <source>
        <dbReference type="ARBA" id="ARBA00023125"/>
    </source>
</evidence>
<dbReference type="Proteomes" id="UP000001514">
    <property type="component" value="Unassembled WGS sequence"/>
</dbReference>
<dbReference type="GO" id="GO:0005634">
    <property type="term" value="C:nucleus"/>
    <property type="evidence" value="ECO:0007669"/>
    <property type="project" value="UniProtKB-SubCell"/>
</dbReference>
<keyword evidence="5" id="KW-0010">Activator</keyword>
<evidence type="ECO:0000259" key="9">
    <source>
        <dbReference type="PROSITE" id="PS51032"/>
    </source>
</evidence>
<dbReference type="Gramene" id="EFJ32013">
    <property type="protein sequence ID" value="EFJ32013"/>
    <property type="gene ID" value="SELMODRAFT_38483"/>
</dbReference>
<sequence>KKAPAKGSKKGCMKGKGGPENPLCHYRGVRQRTWGKWVAEIREPNRGSRLWLGTYATAEEAAMAYDDAARVLYGSCARLNLPV</sequence>
<feature type="non-terminal residue" evidence="10">
    <location>
        <position position="1"/>
    </location>
</feature>
<keyword evidence="2" id="KW-0805">Transcription regulation</keyword>
<evidence type="ECO:0000256" key="3">
    <source>
        <dbReference type="ARBA" id="ARBA00023016"/>
    </source>
</evidence>
<dbReference type="PROSITE" id="PS51032">
    <property type="entry name" value="AP2_ERF"/>
    <property type="match status" value="1"/>
</dbReference>
<keyword evidence="6" id="KW-0804">Transcription</keyword>
<dbReference type="InParanoid" id="D8R874"/>
<organism evidence="11">
    <name type="scientific">Selaginella moellendorffii</name>
    <name type="common">Spikemoss</name>
    <dbReference type="NCBI Taxonomy" id="88036"/>
    <lineage>
        <taxon>Eukaryota</taxon>
        <taxon>Viridiplantae</taxon>
        <taxon>Streptophyta</taxon>
        <taxon>Embryophyta</taxon>
        <taxon>Tracheophyta</taxon>
        <taxon>Lycopodiopsida</taxon>
        <taxon>Selaginellales</taxon>
        <taxon>Selaginellaceae</taxon>
        <taxon>Selaginella</taxon>
    </lineage>
</organism>
<dbReference type="FunFam" id="3.30.730.10:FF:000001">
    <property type="entry name" value="Ethylene-responsive transcription factor 2"/>
    <property type="match status" value="1"/>
</dbReference>
<protein>
    <recommendedName>
        <fullName evidence="9">AP2/ERF domain-containing protein</fullName>
    </recommendedName>
</protein>
<dbReference type="InterPro" id="IPR036955">
    <property type="entry name" value="AP2/ERF_dom_sf"/>
</dbReference>
<dbReference type="SUPFAM" id="SSF54171">
    <property type="entry name" value="DNA-binding domain"/>
    <property type="match status" value="1"/>
</dbReference>
<evidence type="ECO:0000256" key="2">
    <source>
        <dbReference type="ARBA" id="ARBA00023015"/>
    </source>
</evidence>
<accession>D8R874</accession>
<dbReference type="KEGG" id="smo:SELMODRAFT_38483"/>
<dbReference type="Gene3D" id="3.30.730.10">
    <property type="entry name" value="AP2/ERF domain"/>
    <property type="match status" value="1"/>
</dbReference>
<keyword evidence="4" id="KW-0238">DNA-binding</keyword>
<evidence type="ECO:0000256" key="6">
    <source>
        <dbReference type="ARBA" id="ARBA00023163"/>
    </source>
</evidence>
<keyword evidence="7" id="KW-0539">Nucleus</keyword>
<dbReference type="HOGENOM" id="CLU_159623_1_0_1"/>
<dbReference type="GO" id="GO:0003700">
    <property type="term" value="F:DNA-binding transcription factor activity"/>
    <property type="evidence" value="ECO:0007669"/>
    <property type="project" value="InterPro"/>
</dbReference>
<evidence type="ECO:0000313" key="10">
    <source>
        <dbReference type="EMBL" id="EFJ32013.1"/>
    </source>
</evidence>
<comment type="similarity">
    <text evidence="8">Belongs to the AP2/ERF transcription factor family. ERF subfamily.</text>
</comment>
<gene>
    <name evidence="10" type="ORF">SELMODRAFT_38483</name>
</gene>
<keyword evidence="11" id="KW-1185">Reference proteome</keyword>
<dbReference type="FunCoup" id="D8R874">
    <property type="interactions" value="1"/>
</dbReference>
<dbReference type="PRINTS" id="PR00367">
    <property type="entry name" value="ETHRSPELEMNT"/>
</dbReference>
<dbReference type="AlphaFoldDB" id="D8R874"/>
<name>D8R874_SELML</name>
<dbReference type="InterPro" id="IPR016177">
    <property type="entry name" value="DNA-bd_dom_sf"/>
</dbReference>
<dbReference type="PANTHER" id="PTHR31241:SF62">
    <property type="entry name" value="DEHYDRATION-RESPONSIVE ELEMENT-BINDING PROTEIN 2D"/>
    <property type="match status" value="1"/>
</dbReference>
<feature type="domain" description="AP2/ERF" evidence="9">
    <location>
        <begin position="25"/>
        <end position="82"/>
    </location>
</feature>
<evidence type="ECO:0000256" key="5">
    <source>
        <dbReference type="ARBA" id="ARBA00023159"/>
    </source>
</evidence>
<proteinExistence type="inferred from homology"/>
<dbReference type="InterPro" id="IPR001471">
    <property type="entry name" value="AP2/ERF_dom"/>
</dbReference>
<evidence type="ECO:0000256" key="8">
    <source>
        <dbReference type="ARBA" id="ARBA00024343"/>
    </source>
</evidence>
<reference evidence="10 11" key="1">
    <citation type="journal article" date="2011" name="Science">
        <title>The Selaginella genome identifies genetic changes associated with the evolution of vascular plants.</title>
        <authorList>
            <person name="Banks J.A."/>
            <person name="Nishiyama T."/>
            <person name="Hasebe M."/>
            <person name="Bowman J.L."/>
            <person name="Gribskov M."/>
            <person name="dePamphilis C."/>
            <person name="Albert V.A."/>
            <person name="Aono N."/>
            <person name="Aoyama T."/>
            <person name="Ambrose B.A."/>
            <person name="Ashton N.W."/>
            <person name="Axtell M.J."/>
            <person name="Barker E."/>
            <person name="Barker M.S."/>
            <person name="Bennetzen J.L."/>
            <person name="Bonawitz N.D."/>
            <person name="Chapple C."/>
            <person name="Cheng C."/>
            <person name="Correa L.G."/>
            <person name="Dacre M."/>
            <person name="DeBarry J."/>
            <person name="Dreyer I."/>
            <person name="Elias M."/>
            <person name="Engstrom E.M."/>
            <person name="Estelle M."/>
            <person name="Feng L."/>
            <person name="Finet C."/>
            <person name="Floyd S.K."/>
            <person name="Frommer W.B."/>
            <person name="Fujita T."/>
            <person name="Gramzow L."/>
            <person name="Gutensohn M."/>
            <person name="Harholt J."/>
            <person name="Hattori M."/>
            <person name="Heyl A."/>
            <person name="Hirai T."/>
            <person name="Hiwatashi Y."/>
            <person name="Ishikawa M."/>
            <person name="Iwata M."/>
            <person name="Karol K.G."/>
            <person name="Koehler B."/>
            <person name="Kolukisaoglu U."/>
            <person name="Kubo M."/>
            <person name="Kurata T."/>
            <person name="Lalonde S."/>
            <person name="Li K."/>
            <person name="Li Y."/>
            <person name="Litt A."/>
            <person name="Lyons E."/>
            <person name="Manning G."/>
            <person name="Maruyama T."/>
            <person name="Michael T.P."/>
            <person name="Mikami K."/>
            <person name="Miyazaki S."/>
            <person name="Morinaga S."/>
            <person name="Murata T."/>
            <person name="Mueller-Roeber B."/>
            <person name="Nelson D.R."/>
            <person name="Obara M."/>
            <person name="Oguri Y."/>
            <person name="Olmstead R.G."/>
            <person name="Onodera N."/>
            <person name="Petersen B.L."/>
            <person name="Pils B."/>
            <person name="Prigge M."/>
            <person name="Rensing S.A."/>
            <person name="Riano-Pachon D.M."/>
            <person name="Roberts A.W."/>
            <person name="Sato Y."/>
            <person name="Scheller H.V."/>
            <person name="Schulz B."/>
            <person name="Schulz C."/>
            <person name="Shakirov E.V."/>
            <person name="Shibagaki N."/>
            <person name="Shinohara N."/>
            <person name="Shippen D.E."/>
            <person name="Soerensen I."/>
            <person name="Sotooka R."/>
            <person name="Sugimoto N."/>
            <person name="Sugita M."/>
            <person name="Sumikawa N."/>
            <person name="Tanurdzic M."/>
            <person name="Theissen G."/>
            <person name="Ulvskov P."/>
            <person name="Wakazuki S."/>
            <person name="Weng J.K."/>
            <person name="Willats W.W."/>
            <person name="Wipf D."/>
            <person name="Wolf P.G."/>
            <person name="Yang L."/>
            <person name="Zimmer A.D."/>
            <person name="Zhu Q."/>
            <person name="Mitros T."/>
            <person name="Hellsten U."/>
            <person name="Loque D."/>
            <person name="Otillar R."/>
            <person name="Salamov A."/>
            <person name="Schmutz J."/>
            <person name="Shapiro H."/>
            <person name="Lindquist E."/>
            <person name="Lucas S."/>
            <person name="Rokhsar D."/>
            <person name="Grigoriev I.V."/>
        </authorList>
    </citation>
    <scope>NUCLEOTIDE SEQUENCE [LARGE SCALE GENOMIC DNA]</scope>
</reference>
<evidence type="ECO:0000256" key="1">
    <source>
        <dbReference type="ARBA" id="ARBA00004123"/>
    </source>
</evidence>
<evidence type="ECO:0000256" key="7">
    <source>
        <dbReference type="ARBA" id="ARBA00023242"/>
    </source>
</evidence>
<dbReference type="SMART" id="SM00380">
    <property type="entry name" value="AP2"/>
    <property type="match status" value="1"/>
</dbReference>
<dbReference type="PANTHER" id="PTHR31241">
    <property type="entry name" value="DEHYDRATION-RESPONSIVE ELEMENT-BINDING PROTEIN 2C"/>
    <property type="match status" value="1"/>
</dbReference>
<keyword evidence="3" id="KW-0346">Stress response</keyword>
<evidence type="ECO:0000313" key="11">
    <source>
        <dbReference type="Proteomes" id="UP000001514"/>
    </source>
</evidence>
<dbReference type="GO" id="GO:0003677">
    <property type="term" value="F:DNA binding"/>
    <property type="evidence" value="ECO:0007669"/>
    <property type="project" value="UniProtKB-KW"/>
</dbReference>
<feature type="non-terminal residue" evidence="10">
    <location>
        <position position="83"/>
    </location>
</feature>
<dbReference type="EMBL" id="GL377573">
    <property type="protein sequence ID" value="EFJ32013.1"/>
    <property type="molecule type" value="Genomic_DNA"/>
</dbReference>
<comment type="subcellular location">
    <subcellularLocation>
        <location evidence="1">Nucleus</location>
    </subcellularLocation>
</comment>